<proteinExistence type="predicted"/>
<comment type="caution">
    <text evidence="1">The sequence shown here is derived from an EMBL/GenBank/DDBJ whole genome shotgun (WGS) entry which is preliminary data.</text>
</comment>
<evidence type="ECO:0000313" key="1">
    <source>
        <dbReference type="EMBL" id="EPH41917.1"/>
    </source>
</evidence>
<dbReference type="EMBL" id="AOPZ01000274">
    <property type="protein sequence ID" value="EPH41917.1"/>
    <property type="molecule type" value="Genomic_DNA"/>
</dbReference>
<organism evidence="1 2">
    <name type="scientific">Streptomyces aurantiacus JA 4570</name>
    <dbReference type="NCBI Taxonomy" id="1286094"/>
    <lineage>
        <taxon>Bacteria</taxon>
        <taxon>Bacillati</taxon>
        <taxon>Actinomycetota</taxon>
        <taxon>Actinomycetes</taxon>
        <taxon>Kitasatosporales</taxon>
        <taxon>Streptomycetaceae</taxon>
        <taxon>Streptomyces</taxon>
        <taxon>Streptomyces aurantiacus group</taxon>
    </lineage>
</organism>
<protein>
    <submittedName>
        <fullName evidence="1">Uncharacterized protein</fullName>
    </submittedName>
</protein>
<keyword evidence="2" id="KW-1185">Reference proteome</keyword>
<sequence length="35" mass="3545">MALLLGRILADEPSDGPFADLLGRLSALAPAAVLP</sequence>
<reference evidence="1 2" key="1">
    <citation type="submission" date="2013-02" db="EMBL/GenBank/DDBJ databases">
        <title>Draft Genome Sequence of Streptomyces aurantiacus, Which Produces Setomimycin.</title>
        <authorList>
            <person name="Gruening B.A."/>
            <person name="Praeg A."/>
            <person name="Erxleben A."/>
            <person name="Guenther S."/>
            <person name="Mueller M."/>
        </authorList>
    </citation>
    <scope>NUCLEOTIDE SEQUENCE [LARGE SCALE GENOMIC DNA]</scope>
    <source>
        <strain evidence="1 2">JA 4570</strain>
    </source>
</reference>
<gene>
    <name evidence="1" type="ORF">STRAU_5017</name>
</gene>
<dbReference type="Proteomes" id="UP000014629">
    <property type="component" value="Unassembled WGS sequence"/>
</dbReference>
<name>S4AKD7_9ACTN</name>
<accession>S4AKD7</accession>
<evidence type="ECO:0000313" key="2">
    <source>
        <dbReference type="Proteomes" id="UP000014629"/>
    </source>
</evidence>
<dbReference type="AlphaFoldDB" id="S4AKD7"/>